<keyword evidence="1" id="KW-1133">Transmembrane helix</keyword>
<evidence type="ECO:0000256" key="1">
    <source>
        <dbReference type="SAM" id="Phobius"/>
    </source>
</evidence>
<dbReference type="EMBL" id="KX712237">
    <property type="protein sequence ID" value="AOZ62875.1"/>
    <property type="molecule type" value="Genomic_DNA"/>
</dbReference>
<evidence type="ECO:0000313" key="3">
    <source>
        <dbReference type="Proteomes" id="UP000226094"/>
    </source>
</evidence>
<organism evidence="2 3">
    <name type="scientific">Rhodococcus phage Partridge</name>
    <dbReference type="NCBI Taxonomy" id="1897441"/>
    <lineage>
        <taxon>Viruses</taxon>
        <taxon>Duplodnaviria</taxon>
        <taxon>Heunggongvirae</taxon>
        <taxon>Uroviricota</taxon>
        <taxon>Caudoviricetes</taxon>
        <taxon>Rerduovirus</taxon>
        <taxon>Rhodococcus virus Takoda</taxon>
    </lineage>
</organism>
<feature type="transmembrane region" description="Helical" evidence="1">
    <location>
        <begin position="12"/>
        <end position="39"/>
    </location>
</feature>
<evidence type="ECO:0000313" key="2">
    <source>
        <dbReference type="EMBL" id="AOZ62875.1"/>
    </source>
</evidence>
<name>A0A1I9S7W9_9CAUD</name>
<keyword evidence="1" id="KW-0812">Transmembrane</keyword>
<dbReference type="Proteomes" id="UP000226094">
    <property type="component" value="Segment"/>
</dbReference>
<accession>A0A1I9S7W9</accession>
<gene>
    <name evidence="2" type="ORF">SEA_PARTRIDGE_54</name>
</gene>
<sequence length="42" mass="4491">MRSMGKAIKWTFKATMFLALATVSVIVVLGGLLVLVAGVRKL</sequence>
<protein>
    <submittedName>
        <fullName evidence="2">Uncharacterized protein</fullName>
    </submittedName>
</protein>
<keyword evidence="1" id="KW-0472">Membrane</keyword>
<reference evidence="2 3" key="1">
    <citation type="submission" date="2016-08" db="EMBL/GenBank/DDBJ databases">
        <authorList>
            <person name="Hancock A.M."/>
            <person name="Richers M.J."/>
            <person name="Aulds L.B."/>
            <person name="Broadway M.L."/>
            <person name="Bryant E.N."/>
            <person name="Carroll B.M."/>
            <person name="Cheathem S.K."/>
            <person name="Crawford M.B."/>
            <person name="Dicus A.P."/>
            <person name="Gates S.D."/>
            <person name="Hawkins J.N."/>
            <person name="Jeansonne R.S."/>
            <person name="Jester R.T."/>
            <person name="Kim M.J."/>
            <person name="Lambert S.B."/>
            <person name="May H.R."/>
            <person name="Nguyen A.V."/>
            <person name="Patel A.S."/>
            <person name="Pham P."/>
            <person name="Robinson K.L."/>
            <person name="Sharma S."/>
            <person name="Shrestha S."/>
            <person name="Skains R.G."/>
            <person name="Johnson L."/>
            <person name="Duong Q.-N."/>
            <person name="Jeanfreau V.G."/>
            <person name="Alonzo F.L."/>
            <person name="Wiedemeier A.M.D."/>
            <person name="Gissendanner C.R."/>
            <person name="Findley A.M."/>
            <person name="Bollivar D."/>
            <person name="Garlena R.A."/>
            <person name="Russell D.A."/>
            <person name="Pope W.H."/>
            <person name="Jacobs-Sera D."/>
            <person name="Hendrix R.W."/>
            <person name="Hatfull G.F."/>
        </authorList>
    </citation>
    <scope>NUCLEOTIDE SEQUENCE [LARGE SCALE GENOMIC DNA]</scope>
</reference>
<proteinExistence type="predicted"/>